<dbReference type="STRING" id="675864.SAMN04489747_0884"/>
<feature type="region of interest" description="Disordered" evidence="2">
    <location>
        <begin position="326"/>
        <end position="347"/>
    </location>
</feature>
<feature type="domain" description="Gp28/Gp37-like" evidence="3">
    <location>
        <begin position="6"/>
        <end position="470"/>
    </location>
</feature>
<dbReference type="Proteomes" id="UP000198546">
    <property type="component" value="Chromosome i"/>
</dbReference>
<proteinExistence type="predicted"/>
<protein>
    <submittedName>
        <fullName evidence="4">Virus ReqiPepy6 Gp37-like protein</fullName>
    </submittedName>
</protein>
<keyword evidence="1" id="KW-0175">Coiled coil</keyword>
<organism evidence="4 5">
    <name type="scientific">Auraticoccus monumenti</name>
    <dbReference type="NCBI Taxonomy" id="675864"/>
    <lineage>
        <taxon>Bacteria</taxon>
        <taxon>Bacillati</taxon>
        <taxon>Actinomycetota</taxon>
        <taxon>Actinomycetes</taxon>
        <taxon>Propionibacteriales</taxon>
        <taxon>Propionibacteriaceae</taxon>
        <taxon>Auraticoccus</taxon>
    </lineage>
</organism>
<accession>A0A1G6UH47</accession>
<evidence type="ECO:0000313" key="5">
    <source>
        <dbReference type="Proteomes" id="UP000198546"/>
    </source>
</evidence>
<dbReference type="EMBL" id="LT629688">
    <property type="protein sequence ID" value="SDD40633.1"/>
    <property type="molecule type" value="Genomic_DNA"/>
</dbReference>
<gene>
    <name evidence="4" type="ORF">SAMN04489747_0884</name>
</gene>
<dbReference type="Pfam" id="PF14594">
    <property type="entry name" value="Sipho_Gp37"/>
    <property type="match status" value="1"/>
</dbReference>
<dbReference type="OrthoDB" id="4832894at2"/>
<name>A0A1G6UH47_9ACTN</name>
<evidence type="ECO:0000256" key="1">
    <source>
        <dbReference type="SAM" id="Coils"/>
    </source>
</evidence>
<evidence type="ECO:0000313" key="4">
    <source>
        <dbReference type="EMBL" id="SDD40633.1"/>
    </source>
</evidence>
<sequence>MQRPRIVVYDKNMARVGWLGGWTRLVVQLAHNAISTAEITIPWQKMDGQGWALAEGARVTIEVTDPDGKPWTLMSGPIIRPDGLGPTAAGTLKLRVESDFRMLAGLPCWPVAGASLAAQTRAERVVTGTAEAVFLQIVRENIARLGWPLSTGSSLGRGGSATARVRFDTAADALVPLLDAVGLGVDIVQKPWPATGFSLSVYQTRVFAQKLTEKSEVLTGWQWSRTAPEFTRCVVAGPGEGTGRLLVQVVNESAEAAWGPSLGKLEAFVDARDLGSAWSEALRDLPDRREDLTEARADLRAAQNKRDALTRRYIDLDRAAARAQRTWESAPAGAQKDAAATNLSEARADRADANVDRVEAETELAAAVTAYNQAVTALGRAEDAIVTTRAQAVAEMQQRGRERLHEANTKAGIAVTVSETDNFRVHPGTIWRGDQVTADTGAGIAHTDVIRTVSLSWTPEDGYRAVPTVGERADSKPMGQLVYLLAAIGRRMRKKATDQ</sequence>
<dbReference type="RefSeq" id="WP_090591007.1">
    <property type="nucleotide sequence ID" value="NZ_LT629688.1"/>
</dbReference>
<evidence type="ECO:0000256" key="2">
    <source>
        <dbReference type="SAM" id="MobiDB-lite"/>
    </source>
</evidence>
<dbReference type="InterPro" id="IPR029432">
    <property type="entry name" value="Gp28/Gp37-like_dom"/>
</dbReference>
<evidence type="ECO:0000259" key="3">
    <source>
        <dbReference type="Pfam" id="PF14594"/>
    </source>
</evidence>
<feature type="coiled-coil region" evidence="1">
    <location>
        <begin position="292"/>
        <end position="319"/>
    </location>
</feature>
<reference evidence="4 5" key="1">
    <citation type="submission" date="2016-10" db="EMBL/GenBank/DDBJ databases">
        <authorList>
            <person name="de Groot N.N."/>
        </authorList>
    </citation>
    <scope>NUCLEOTIDE SEQUENCE [LARGE SCALE GENOMIC DNA]</scope>
    <source>
        <strain evidence="4 5">MON 2.2</strain>
    </source>
</reference>
<keyword evidence="5" id="KW-1185">Reference proteome</keyword>
<dbReference type="AlphaFoldDB" id="A0A1G6UH47"/>